<feature type="compositionally biased region" description="Acidic residues" evidence="1">
    <location>
        <begin position="448"/>
        <end position="464"/>
    </location>
</feature>
<feature type="compositionally biased region" description="Polar residues" evidence="1">
    <location>
        <begin position="662"/>
        <end position="675"/>
    </location>
</feature>
<feature type="region of interest" description="Disordered" evidence="1">
    <location>
        <begin position="343"/>
        <end position="387"/>
    </location>
</feature>
<feature type="compositionally biased region" description="Low complexity" evidence="1">
    <location>
        <begin position="13"/>
        <end position="47"/>
    </location>
</feature>
<sequence>MDSQSPPKRMTRARAAAKATEPATKTTKIVTAAAKAKATKCTATAPTSSSTNKRKIRPDDAEDEDPLDQEPVKAASAATMKAPRATRGRPKKTADEPAPESAVTEPAKPARGRPKKVVETTPTEPVRTVRATRAKKTKAEEEVEASAEPPKKATRGRPPASTATSKSTARATVKKTVKFEEPEKENIAPSSITAGKGSSKPSEPASGLRARPMRRPGVAGRTARGVRSTASASAKGEKPLPLSPKKVNQLTLNKPEDSDDELGMNDKPPVRPLMRHPIKPVGTGKKLQTVAPAVEAEKDVVLDPPETAHTLILGSPARRPPASPWKNAIRSPAKRVEGVLAVSREEKTDGQPSKSPFKASLLQSPAKRPPAGIRSLDLGSANGAQLNTSPMKMSLLSSPAKRILSPAKTLVPPAQDEFQLGRTPAPKPTLLATPLPAQANSTLGTADGQEEQDADLEHDDDDAVLDSPTRLRFPGRLSAVLPRHADPVLADSMSPLAEDAIEVEDYNREHISPGRETVESGEPMALDDEGQVDQVQSRSTTPPTSLNQNRGTFGLREKDLQPYNKDGFDSEDELSPQQEAYSRVFGAAPTTPCPATTSATPKSRIVNDQTRSSGRSTAKRVRRDDHFGFTPLAQQLNGWTAGPSPLKIGINTESPVAVSASPRGQLSNPAENRMSTAPEPSPMKNQFFEDEMLIRPDPMEDEVISSIDPEQAMDDNIDSPVLEDISFTEEDVALAAEAKEMSLMEPEQVEDLLNNHTPDDSISEASQEYGDENAIPIDPSLLPNEHGAQEPGVPPITPQRTIRREFHTVSKVPLKPAAEDSPRPKIKTRSHSISRLPVQRPTHSLTRNATVISYSPTKKRDVNPFVDAPAVEEERADSAPPVTPQKSEVSWSTMGTPARTPRRDIDPALLRGAVVFVDVHTSEGADASGIFVELLSQMGARCVKSWPWNPSSPPGKDGHSSKVGITHVVYKDGGKRTLEKVRESAGVVQCVGVSWVLDCERENQWLDEAPYYIDTSLVPRGGARRRKSMEPKALANLNGMLVPTPVRNSRSGAQTTPSTPAAGNGGGNRRRDSCLWVRTPEDNTHNSDENNFLYEDGNDDAEWDGCILTPVPKTPAPEAIARFAANISPATPTTSSMDSEDPLCAPSPGELMTRTCPPKASVYRDLGAGVLQREKDEGVLMRLMAARRKSLQFAPKIASPLSKTWH</sequence>
<dbReference type="InterPro" id="IPR036420">
    <property type="entry name" value="BRCT_dom_sf"/>
</dbReference>
<protein>
    <recommendedName>
        <fullName evidence="2">BRCT domain-containing protein</fullName>
    </recommendedName>
</protein>
<dbReference type="InterPro" id="IPR022047">
    <property type="entry name" value="Microcephalin-like"/>
</dbReference>
<feature type="compositionally biased region" description="Low complexity" evidence="1">
    <location>
        <begin position="119"/>
        <end position="129"/>
    </location>
</feature>
<comment type="caution">
    <text evidence="3">The sequence shown here is derived from an EMBL/GenBank/DDBJ whole genome shotgun (WGS) entry which is preliminary data.</text>
</comment>
<feature type="compositionally biased region" description="Low complexity" evidence="1">
    <location>
        <begin position="157"/>
        <end position="171"/>
    </location>
</feature>
<organism evidence="3 4">
    <name type="scientific">Apodospora peruviana</name>
    <dbReference type="NCBI Taxonomy" id="516989"/>
    <lineage>
        <taxon>Eukaryota</taxon>
        <taxon>Fungi</taxon>
        <taxon>Dikarya</taxon>
        <taxon>Ascomycota</taxon>
        <taxon>Pezizomycotina</taxon>
        <taxon>Sordariomycetes</taxon>
        <taxon>Sordariomycetidae</taxon>
        <taxon>Sordariales</taxon>
        <taxon>Lasiosphaeriaceae</taxon>
        <taxon>Apodospora</taxon>
    </lineage>
</organism>
<feature type="region of interest" description="Disordered" evidence="1">
    <location>
        <begin position="408"/>
        <end position="469"/>
    </location>
</feature>
<feature type="compositionally biased region" description="Polar residues" evidence="1">
    <location>
        <begin position="1046"/>
        <end position="1061"/>
    </location>
</feature>
<feature type="region of interest" description="Disordered" evidence="1">
    <location>
        <begin position="773"/>
        <end position="801"/>
    </location>
</feature>
<gene>
    <name evidence="3" type="ORF">B0H66DRAFT_634704</name>
</gene>
<feature type="region of interest" description="Disordered" evidence="1">
    <location>
        <begin position="1042"/>
        <end position="1073"/>
    </location>
</feature>
<dbReference type="PROSITE" id="PS50172">
    <property type="entry name" value="BRCT"/>
    <property type="match status" value="1"/>
</dbReference>
<dbReference type="PANTHER" id="PTHR14625:SF3">
    <property type="entry name" value="MICROCEPHALIN"/>
    <property type="match status" value="1"/>
</dbReference>
<proteinExistence type="predicted"/>
<feature type="compositionally biased region" description="Polar residues" evidence="1">
    <location>
        <begin position="884"/>
        <end position="895"/>
    </location>
</feature>
<feature type="region of interest" description="Disordered" evidence="1">
    <location>
        <begin position="1"/>
        <end position="286"/>
    </location>
</feature>
<accession>A0AAE0MEJ5</accession>
<name>A0AAE0MEJ5_9PEZI</name>
<dbReference type="AlphaFoldDB" id="A0AAE0MEJ5"/>
<dbReference type="GO" id="GO:0000278">
    <property type="term" value="P:mitotic cell cycle"/>
    <property type="evidence" value="ECO:0007669"/>
    <property type="project" value="TreeGrafter"/>
</dbReference>
<evidence type="ECO:0000256" key="1">
    <source>
        <dbReference type="SAM" id="MobiDB-lite"/>
    </source>
</evidence>
<feature type="region of interest" description="Disordered" evidence="1">
    <location>
        <begin position="659"/>
        <end position="686"/>
    </location>
</feature>
<evidence type="ECO:0000259" key="2">
    <source>
        <dbReference type="PROSITE" id="PS50172"/>
    </source>
</evidence>
<dbReference type="EMBL" id="JAUEDM010000001">
    <property type="protein sequence ID" value="KAK3329537.1"/>
    <property type="molecule type" value="Genomic_DNA"/>
</dbReference>
<evidence type="ECO:0000313" key="3">
    <source>
        <dbReference type="EMBL" id="KAK3329537.1"/>
    </source>
</evidence>
<feature type="region of interest" description="Disordered" evidence="1">
    <location>
        <begin position="505"/>
        <end position="576"/>
    </location>
</feature>
<dbReference type="PANTHER" id="PTHR14625">
    <property type="entry name" value="MICROCEPHALIN"/>
    <property type="match status" value="1"/>
</dbReference>
<feature type="compositionally biased region" description="Polar residues" evidence="1">
    <location>
        <begin position="533"/>
        <end position="551"/>
    </location>
</feature>
<dbReference type="Proteomes" id="UP001283341">
    <property type="component" value="Unassembled WGS sequence"/>
</dbReference>
<feature type="region of interest" description="Disordered" evidence="1">
    <location>
        <begin position="311"/>
        <end position="330"/>
    </location>
</feature>
<feature type="compositionally biased region" description="Basic and acidic residues" evidence="1">
    <location>
        <begin position="177"/>
        <end position="186"/>
    </location>
</feature>
<keyword evidence="4" id="KW-1185">Reference proteome</keyword>
<feature type="compositionally biased region" description="Low complexity" evidence="1">
    <location>
        <begin position="428"/>
        <end position="437"/>
    </location>
</feature>
<dbReference type="Gene3D" id="3.40.50.10190">
    <property type="entry name" value="BRCT domain"/>
    <property type="match status" value="1"/>
</dbReference>
<feature type="compositionally biased region" description="Basic and acidic residues" evidence="1">
    <location>
        <begin position="505"/>
        <end position="518"/>
    </location>
</feature>
<evidence type="ECO:0000313" key="4">
    <source>
        <dbReference type="Proteomes" id="UP001283341"/>
    </source>
</evidence>
<reference evidence="3" key="2">
    <citation type="submission" date="2023-06" db="EMBL/GenBank/DDBJ databases">
        <authorList>
            <consortium name="Lawrence Berkeley National Laboratory"/>
            <person name="Haridas S."/>
            <person name="Hensen N."/>
            <person name="Bonometti L."/>
            <person name="Westerberg I."/>
            <person name="Brannstrom I.O."/>
            <person name="Guillou S."/>
            <person name="Cros-Aarteil S."/>
            <person name="Calhoun S."/>
            <person name="Kuo A."/>
            <person name="Mondo S."/>
            <person name="Pangilinan J."/>
            <person name="Riley R."/>
            <person name="Labutti K."/>
            <person name="Andreopoulos B."/>
            <person name="Lipzen A."/>
            <person name="Chen C."/>
            <person name="Yanf M."/>
            <person name="Daum C."/>
            <person name="Ng V."/>
            <person name="Clum A."/>
            <person name="Steindorff A."/>
            <person name="Ohm R."/>
            <person name="Martin F."/>
            <person name="Silar P."/>
            <person name="Natvig D."/>
            <person name="Lalanne C."/>
            <person name="Gautier V."/>
            <person name="Ament-Velasquez S.L."/>
            <person name="Kruys A."/>
            <person name="Hutchinson M.I."/>
            <person name="Powell A.J."/>
            <person name="Barry K."/>
            <person name="Miller A.N."/>
            <person name="Grigoriev I.V."/>
            <person name="Debuchy R."/>
            <person name="Gladieux P."/>
            <person name="Thoren M.H."/>
            <person name="Johannesson H."/>
        </authorList>
    </citation>
    <scope>NUCLEOTIDE SEQUENCE</scope>
    <source>
        <strain evidence="3">CBS 118394</strain>
    </source>
</reference>
<dbReference type="InterPro" id="IPR001357">
    <property type="entry name" value="BRCT_dom"/>
</dbReference>
<dbReference type="CDD" id="cd17716">
    <property type="entry name" value="BRCT_microcephalin_rpt1"/>
    <property type="match status" value="1"/>
</dbReference>
<dbReference type="SUPFAM" id="SSF52113">
    <property type="entry name" value="BRCT domain"/>
    <property type="match status" value="1"/>
</dbReference>
<feature type="domain" description="BRCT" evidence="2">
    <location>
        <begin position="905"/>
        <end position="1013"/>
    </location>
</feature>
<feature type="region of interest" description="Disordered" evidence="1">
    <location>
        <begin position="872"/>
        <end position="903"/>
    </location>
</feature>
<reference evidence="3" key="1">
    <citation type="journal article" date="2023" name="Mol. Phylogenet. Evol.">
        <title>Genome-scale phylogeny and comparative genomics of the fungal order Sordariales.</title>
        <authorList>
            <person name="Hensen N."/>
            <person name="Bonometti L."/>
            <person name="Westerberg I."/>
            <person name="Brannstrom I.O."/>
            <person name="Guillou S."/>
            <person name="Cros-Aarteil S."/>
            <person name="Calhoun S."/>
            <person name="Haridas S."/>
            <person name="Kuo A."/>
            <person name="Mondo S."/>
            <person name="Pangilinan J."/>
            <person name="Riley R."/>
            <person name="LaButti K."/>
            <person name="Andreopoulos B."/>
            <person name="Lipzen A."/>
            <person name="Chen C."/>
            <person name="Yan M."/>
            <person name="Daum C."/>
            <person name="Ng V."/>
            <person name="Clum A."/>
            <person name="Steindorff A."/>
            <person name="Ohm R.A."/>
            <person name="Martin F."/>
            <person name="Silar P."/>
            <person name="Natvig D.O."/>
            <person name="Lalanne C."/>
            <person name="Gautier V."/>
            <person name="Ament-Velasquez S.L."/>
            <person name="Kruys A."/>
            <person name="Hutchinson M.I."/>
            <person name="Powell A.J."/>
            <person name="Barry K."/>
            <person name="Miller A.N."/>
            <person name="Grigoriev I.V."/>
            <person name="Debuchy R."/>
            <person name="Gladieux P."/>
            <person name="Hiltunen Thoren M."/>
            <person name="Johannesson H."/>
        </authorList>
    </citation>
    <scope>NUCLEOTIDE SEQUENCE</scope>
    <source>
        <strain evidence="3">CBS 118394</strain>
    </source>
</reference>